<reference evidence="17" key="1">
    <citation type="submission" date="2017-05" db="EMBL/GenBank/DDBJ databases">
        <title>Improved OligoMM genomes.</title>
        <authorList>
            <person name="Garzetti D."/>
        </authorList>
    </citation>
    <scope>NUCLEOTIDE SEQUENCE [LARGE SCALE GENOMIC DNA]</scope>
    <source>
        <strain evidence="17">YL45</strain>
    </source>
</reference>
<feature type="domain" description="Zinc finger FPG/IleRS-type" evidence="14">
    <location>
        <begin position="917"/>
        <end position="943"/>
    </location>
</feature>
<dbReference type="GO" id="GO:0004822">
    <property type="term" value="F:isoleucine-tRNA ligase activity"/>
    <property type="evidence" value="ECO:0007669"/>
    <property type="project" value="UniProtKB-UniRule"/>
</dbReference>
<feature type="binding site" evidence="12">
    <location>
        <position position="593"/>
    </location>
    <ligand>
        <name>L-isoleucyl-5'-AMP</name>
        <dbReference type="ChEBI" id="CHEBI:178002"/>
    </ligand>
</feature>
<evidence type="ECO:0000256" key="5">
    <source>
        <dbReference type="ARBA" id="ARBA00022741"/>
    </source>
</evidence>
<dbReference type="InterPro" id="IPR009008">
    <property type="entry name" value="Val/Leu/Ile-tRNA-synth_edit"/>
</dbReference>
<accession>A0A227KR07</accession>
<gene>
    <name evidence="12" type="primary">ileS</name>
    <name evidence="16" type="ORF">ADH67_01050</name>
</gene>
<dbReference type="CDD" id="cd07960">
    <property type="entry name" value="Anticodon_Ia_Ile_BEm"/>
    <property type="match status" value="1"/>
</dbReference>
<dbReference type="InterPro" id="IPR010663">
    <property type="entry name" value="Znf_FPG/IleRS"/>
</dbReference>
<evidence type="ECO:0000256" key="4">
    <source>
        <dbReference type="ARBA" id="ARBA00022723"/>
    </source>
</evidence>
<dbReference type="Gene3D" id="3.40.50.620">
    <property type="entry name" value="HUPs"/>
    <property type="match status" value="2"/>
</dbReference>
<dbReference type="HAMAP" id="MF_02002">
    <property type="entry name" value="Ile_tRNA_synth_type1"/>
    <property type="match status" value="1"/>
</dbReference>
<dbReference type="GO" id="GO:0000049">
    <property type="term" value="F:tRNA binding"/>
    <property type="evidence" value="ECO:0007669"/>
    <property type="project" value="InterPro"/>
</dbReference>
<keyword evidence="4 12" id="KW-0479">Metal-binding</keyword>
<dbReference type="InterPro" id="IPR050081">
    <property type="entry name" value="Ile-tRNA_ligase"/>
</dbReference>
<feature type="binding site" evidence="12">
    <location>
        <position position="939"/>
    </location>
    <ligand>
        <name>Zn(2+)</name>
        <dbReference type="ChEBI" id="CHEBI:29105"/>
    </ligand>
</feature>
<evidence type="ECO:0000259" key="14">
    <source>
        <dbReference type="Pfam" id="PF06827"/>
    </source>
</evidence>
<keyword evidence="17" id="KW-1185">Reference proteome</keyword>
<dbReference type="FunFam" id="3.40.50.620:FF:000042">
    <property type="entry name" value="Isoleucine--tRNA ligase"/>
    <property type="match status" value="1"/>
</dbReference>
<feature type="short sequence motif" description="'KMSKS' region" evidence="12">
    <location>
        <begin position="634"/>
        <end position="638"/>
    </location>
</feature>
<evidence type="ECO:0000256" key="11">
    <source>
        <dbReference type="ARBA" id="ARBA00048359"/>
    </source>
</evidence>
<dbReference type="Pfam" id="PF06827">
    <property type="entry name" value="zf-FPG_IleRS"/>
    <property type="match status" value="1"/>
</dbReference>
<dbReference type="Pfam" id="PF00133">
    <property type="entry name" value="tRNA-synt_1"/>
    <property type="match status" value="1"/>
</dbReference>
<evidence type="ECO:0000259" key="13">
    <source>
        <dbReference type="Pfam" id="PF00133"/>
    </source>
</evidence>
<proteinExistence type="inferred from homology"/>
<keyword evidence="5 12" id="KW-0547">Nucleotide-binding</keyword>
<sequence length="956" mass="107883">MSKANKQNSDATEVKKFPLNLPDTEFPMRGNLPKREPEFIKEWEAKDVYGKIRAARKGAPKFLLHDGPPYANGNIHVGHAVNKVLKDIICKTRTLQGFDAPYVPGWDCHGMPIEIQIEKTYGKNLPKEEIMAKCRAYAKEQIKNQMAGFKRLGVLGDWSDPYLTMRPKTEAEEIRALGIILEKGYVYRGLKPVNWCFDCKSALAEAEVEYADRSSPAIDVAFPLADEDKARAEELFNVKLTKPTATVIWTTTPWTIPANQALNFSPDLDYVVVETPHRNFILAEGLYEDALKRYGLEGKVIGKAKGSDLYHLRFKHPLAGLDKGYDRFSPVIIADYVDATAGTGIVHSAPAYGVDDYVSCKKDGLTNDEILNPVQADGVYASWLPMFAGLNVWKAQPKILDALTVAGNLLNHETISHSYMHCWRHKTPLIYRATNQWFIRMDEPVADSEGVCKPVEKEPVLRKVALEAVEATTFYPEWGEVRLHNMIANRPDWCISRQRTWGVPLPFLINKETGKLHPDTLKILRDVADRVEEGGIEVWTKLKVSDLIDKDVDLYEKSTDTLDVWFDSGTTHMTVMRGSHADKLGYPADLYLEGSDQHRGWFHSSLLTGCAIDKRAPYKALLTHGFTVDEEGRKMSKSLGNVILPSEIADKYGAEIIRLWVGSSDYTGEISLGQTILKGTVDSYRRFRNTIRFLLANTNDFDIEKDVVPVEELAELDRWAIARTQQLQDEVLTKYDAYDFHMVSSMLQLFASDDLGGFYLDILKDRLYTTAADSKARRSAQTALWYLTNAFLKMIAPILSFTAEEAYSYFNPKSSGTIFTEKFEALPVISESVELLNKWAVIRAIRSDVQKEIEVLRAEGKVGSSLQAAVELKVPQTEYDILQTLGDELRYVFITSSAKLVGVSDKREIIVKPMTEKKCERCWQYVDSVGKDSNYPTLCCRCVGNLFGVPEERKFA</sequence>
<evidence type="ECO:0000256" key="9">
    <source>
        <dbReference type="ARBA" id="ARBA00023146"/>
    </source>
</evidence>
<dbReference type="PROSITE" id="PS00178">
    <property type="entry name" value="AA_TRNA_LIGASE_I"/>
    <property type="match status" value="1"/>
</dbReference>
<feature type="short sequence motif" description="'HIGH' region" evidence="12">
    <location>
        <begin position="69"/>
        <end position="79"/>
    </location>
</feature>
<dbReference type="SUPFAM" id="SSF52374">
    <property type="entry name" value="Nucleotidylyl transferase"/>
    <property type="match status" value="1"/>
</dbReference>
<evidence type="ECO:0000256" key="2">
    <source>
        <dbReference type="ARBA" id="ARBA00022490"/>
    </source>
</evidence>
<keyword evidence="2 12" id="KW-0963">Cytoplasm</keyword>
<dbReference type="EC" id="6.1.1.5" evidence="12"/>
<evidence type="ECO:0000256" key="7">
    <source>
        <dbReference type="ARBA" id="ARBA00022840"/>
    </source>
</evidence>
<comment type="subcellular location">
    <subcellularLocation>
        <location evidence="12">Cytoplasm</location>
    </subcellularLocation>
</comment>
<keyword evidence="9 12" id="KW-0030">Aminoacyl-tRNA synthetase</keyword>
<dbReference type="InterPro" id="IPR009080">
    <property type="entry name" value="tRNAsynth_Ia_anticodon-bd"/>
</dbReference>
<dbReference type="PANTHER" id="PTHR42765">
    <property type="entry name" value="SOLEUCYL-TRNA SYNTHETASE"/>
    <property type="match status" value="1"/>
</dbReference>
<dbReference type="GO" id="GO:0005829">
    <property type="term" value="C:cytosol"/>
    <property type="evidence" value="ECO:0007669"/>
    <property type="project" value="TreeGrafter"/>
</dbReference>
<dbReference type="GO" id="GO:0002161">
    <property type="term" value="F:aminoacyl-tRNA deacylase activity"/>
    <property type="evidence" value="ECO:0007669"/>
    <property type="project" value="InterPro"/>
</dbReference>
<dbReference type="InterPro" id="IPR033708">
    <property type="entry name" value="Anticodon_Ile_BEm"/>
</dbReference>
<dbReference type="InterPro" id="IPR001412">
    <property type="entry name" value="aa-tRNA-synth_I_CS"/>
</dbReference>
<dbReference type="Gene3D" id="1.10.730.20">
    <property type="match status" value="1"/>
</dbReference>
<feature type="binding site" evidence="12">
    <location>
        <position position="637"/>
    </location>
    <ligand>
        <name>ATP</name>
        <dbReference type="ChEBI" id="CHEBI:30616"/>
    </ligand>
</feature>
<dbReference type="AlphaFoldDB" id="A0A227KR07"/>
<dbReference type="SUPFAM" id="SSF50677">
    <property type="entry name" value="ValRS/IleRS/LeuRS editing domain"/>
    <property type="match status" value="1"/>
</dbReference>
<evidence type="ECO:0000313" key="17">
    <source>
        <dbReference type="Proteomes" id="UP000214610"/>
    </source>
</evidence>
<keyword evidence="3 12" id="KW-0436">Ligase</keyword>
<dbReference type="PRINTS" id="PR00984">
    <property type="entry name" value="TRNASYNTHILE"/>
</dbReference>
<evidence type="ECO:0000256" key="10">
    <source>
        <dbReference type="ARBA" id="ARBA00025217"/>
    </source>
</evidence>
<evidence type="ECO:0000259" key="15">
    <source>
        <dbReference type="Pfam" id="PF08264"/>
    </source>
</evidence>
<comment type="catalytic activity">
    <reaction evidence="11 12">
        <text>tRNA(Ile) + L-isoleucine + ATP = L-isoleucyl-tRNA(Ile) + AMP + diphosphate</text>
        <dbReference type="Rhea" id="RHEA:11060"/>
        <dbReference type="Rhea" id="RHEA-COMP:9666"/>
        <dbReference type="Rhea" id="RHEA-COMP:9695"/>
        <dbReference type="ChEBI" id="CHEBI:30616"/>
        <dbReference type="ChEBI" id="CHEBI:33019"/>
        <dbReference type="ChEBI" id="CHEBI:58045"/>
        <dbReference type="ChEBI" id="CHEBI:78442"/>
        <dbReference type="ChEBI" id="CHEBI:78528"/>
        <dbReference type="ChEBI" id="CHEBI:456215"/>
        <dbReference type="EC" id="6.1.1.5"/>
    </reaction>
</comment>
<dbReference type="InterPro" id="IPR002301">
    <property type="entry name" value="Ile-tRNA-ligase"/>
</dbReference>
<keyword evidence="6 12" id="KW-0862">Zinc</keyword>
<name>A0A227KR07_9BURK</name>
<dbReference type="EMBL" id="NHMP01000001">
    <property type="protein sequence ID" value="OXE50922.1"/>
    <property type="molecule type" value="Genomic_DNA"/>
</dbReference>
<dbReference type="InterPro" id="IPR013155">
    <property type="entry name" value="M/V/L/I-tRNA-synth_anticd-bd"/>
</dbReference>
<feature type="binding site" evidence="12">
    <location>
        <position position="942"/>
    </location>
    <ligand>
        <name>Zn(2+)</name>
        <dbReference type="ChEBI" id="CHEBI:29105"/>
    </ligand>
</feature>
<evidence type="ECO:0000256" key="8">
    <source>
        <dbReference type="ARBA" id="ARBA00022917"/>
    </source>
</evidence>
<feature type="domain" description="Methionyl/Valyl/Leucyl/Isoleucyl-tRNA synthetase anticodon-binding" evidence="15">
    <location>
        <begin position="717"/>
        <end position="871"/>
    </location>
</feature>
<feature type="domain" description="Aminoacyl-tRNA synthetase class Ia" evidence="13">
    <location>
        <begin position="40"/>
        <end position="672"/>
    </location>
</feature>
<dbReference type="Gene3D" id="3.90.740.10">
    <property type="entry name" value="Valyl/Leucyl/Isoleucyl-tRNA synthetase, editing domain"/>
    <property type="match status" value="1"/>
</dbReference>
<keyword evidence="7 12" id="KW-0067">ATP-binding</keyword>
<dbReference type="RefSeq" id="WP_066590843.1">
    <property type="nucleotide sequence ID" value="NZ_CAJTBZ010000023.1"/>
</dbReference>
<comment type="domain">
    <text evidence="12">IleRS has two distinct active sites: one for aminoacylation and one for editing. The misactivated valine is translocated from the active site to the editing site, which sterically excludes the correctly activated isoleucine. The single editing site contains two valyl binding pockets, one specific for each substrate (Val-AMP or Val-tRNA(Ile)).</text>
</comment>
<comment type="function">
    <text evidence="10 12">Catalyzes the attachment of isoleucine to tRNA(Ile). As IleRS can inadvertently accommodate and process structurally similar amino acids such as valine, to avoid such errors it has two additional distinct tRNA(Ile)-dependent editing activities. One activity is designated as 'pretransfer' editing and involves the hydrolysis of activated Val-AMP. The other activity is designated 'posttransfer' editing and involves deacylation of mischarged Val-tRNA(Ile).</text>
</comment>
<dbReference type="PANTHER" id="PTHR42765:SF1">
    <property type="entry name" value="ISOLEUCINE--TRNA LIGASE, MITOCHONDRIAL"/>
    <property type="match status" value="1"/>
</dbReference>
<feature type="binding site" evidence="12">
    <location>
        <position position="919"/>
    </location>
    <ligand>
        <name>Zn(2+)</name>
        <dbReference type="ChEBI" id="CHEBI:29105"/>
    </ligand>
</feature>
<evidence type="ECO:0000256" key="3">
    <source>
        <dbReference type="ARBA" id="ARBA00022598"/>
    </source>
</evidence>
<evidence type="ECO:0000256" key="6">
    <source>
        <dbReference type="ARBA" id="ARBA00022833"/>
    </source>
</evidence>
<dbReference type="GO" id="GO:0008270">
    <property type="term" value="F:zinc ion binding"/>
    <property type="evidence" value="ECO:0007669"/>
    <property type="project" value="UniProtKB-UniRule"/>
</dbReference>
<dbReference type="GO" id="GO:0006428">
    <property type="term" value="P:isoleucyl-tRNA aminoacylation"/>
    <property type="evidence" value="ECO:0007669"/>
    <property type="project" value="UniProtKB-UniRule"/>
</dbReference>
<keyword evidence="8 12" id="KW-0648">Protein biosynthesis</keyword>
<dbReference type="NCBIfam" id="TIGR00392">
    <property type="entry name" value="ileS"/>
    <property type="match status" value="1"/>
</dbReference>
<dbReference type="GO" id="GO:0005524">
    <property type="term" value="F:ATP binding"/>
    <property type="evidence" value="ECO:0007669"/>
    <property type="project" value="UniProtKB-UniRule"/>
</dbReference>
<comment type="subunit">
    <text evidence="12">Monomer.</text>
</comment>
<evidence type="ECO:0000256" key="12">
    <source>
        <dbReference type="HAMAP-Rule" id="MF_02002"/>
    </source>
</evidence>
<dbReference type="InterPro" id="IPR002300">
    <property type="entry name" value="aa-tRNA-synth_Ia"/>
</dbReference>
<dbReference type="Pfam" id="PF08264">
    <property type="entry name" value="Anticodon_1"/>
    <property type="match status" value="1"/>
</dbReference>
<evidence type="ECO:0000313" key="16">
    <source>
        <dbReference type="EMBL" id="OXE50922.1"/>
    </source>
</evidence>
<organism evidence="16 17">
    <name type="scientific">Turicimonas muris</name>
    <dbReference type="NCBI Taxonomy" id="1796652"/>
    <lineage>
        <taxon>Bacteria</taxon>
        <taxon>Pseudomonadati</taxon>
        <taxon>Pseudomonadota</taxon>
        <taxon>Betaproteobacteria</taxon>
        <taxon>Burkholderiales</taxon>
        <taxon>Sutterellaceae</taxon>
        <taxon>Turicimonas</taxon>
    </lineage>
</organism>
<comment type="similarity">
    <text evidence="1 12">Belongs to the class-I aminoacyl-tRNA synthetase family. IleS type 1 subfamily.</text>
</comment>
<dbReference type="InterPro" id="IPR014729">
    <property type="entry name" value="Rossmann-like_a/b/a_fold"/>
</dbReference>
<dbReference type="InterPro" id="IPR023585">
    <property type="entry name" value="Ile-tRNA-ligase_type1"/>
</dbReference>
<comment type="caution">
    <text evidence="16">The sequence shown here is derived from an EMBL/GenBank/DDBJ whole genome shotgun (WGS) entry which is preliminary data.</text>
</comment>
<dbReference type="SUPFAM" id="SSF47323">
    <property type="entry name" value="Anticodon-binding domain of a subclass of class I aminoacyl-tRNA synthetases"/>
    <property type="match status" value="1"/>
</dbReference>
<dbReference type="Proteomes" id="UP000214610">
    <property type="component" value="Unassembled WGS sequence"/>
</dbReference>
<evidence type="ECO:0000256" key="1">
    <source>
        <dbReference type="ARBA" id="ARBA00006887"/>
    </source>
</evidence>
<protein>
    <recommendedName>
        <fullName evidence="12">Isoleucine--tRNA ligase</fullName>
        <ecNumber evidence="12">6.1.1.5</ecNumber>
    </recommendedName>
    <alternativeName>
        <fullName evidence="12">Isoleucyl-tRNA synthetase</fullName>
        <shortName evidence="12">IleRS</shortName>
    </alternativeName>
</protein>
<comment type="cofactor">
    <cofactor evidence="12">
        <name>Zn(2+)</name>
        <dbReference type="ChEBI" id="CHEBI:29105"/>
    </cofactor>
    <text evidence="12">Binds 1 zinc ion per subunit.</text>
</comment>
<feature type="binding site" evidence="12">
    <location>
        <position position="922"/>
    </location>
    <ligand>
        <name>Zn(2+)</name>
        <dbReference type="ChEBI" id="CHEBI:29105"/>
    </ligand>
</feature>
<dbReference type="GeneID" id="78363110"/>